<feature type="region of interest" description="Disordered" evidence="2">
    <location>
        <begin position="153"/>
        <end position="179"/>
    </location>
</feature>
<comment type="caution">
    <text evidence="4">The sequence shown here is derived from an EMBL/GenBank/DDBJ whole genome shotgun (WGS) entry which is preliminary data.</text>
</comment>
<evidence type="ECO:0000256" key="1">
    <source>
        <dbReference type="PROSITE-ProRule" id="PRU00042"/>
    </source>
</evidence>
<proteinExistence type="predicted"/>
<keyword evidence="1" id="KW-0479">Metal-binding</keyword>
<dbReference type="InterPro" id="IPR013087">
    <property type="entry name" value="Znf_C2H2_type"/>
</dbReference>
<keyword evidence="1" id="KW-0863">Zinc-finger</keyword>
<gene>
    <name evidence="4" type="ORF">J437_LFUL013606</name>
</gene>
<reference evidence="4" key="2">
    <citation type="submission" date="2017-10" db="EMBL/GenBank/DDBJ databases">
        <title>Ladona fulva Genome sequencing and assembly.</title>
        <authorList>
            <person name="Murali S."/>
            <person name="Richards S."/>
            <person name="Bandaranaike D."/>
            <person name="Bellair M."/>
            <person name="Blankenburg K."/>
            <person name="Chao H."/>
            <person name="Dinh H."/>
            <person name="Doddapaneni H."/>
            <person name="Dugan-Rocha S."/>
            <person name="Elkadiri S."/>
            <person name="Gnanaolivu R."/>
            <person name="Hernandez B."/>
            <person name="Skinner E."/>
            <person name="Javaid M."/>
            <person name="Lee S."/>
            <person name="Li M."/>
            <person name="Ming W."/>
            <person name="Munidasa M."/>
            <person name="Muniz J."/>
            <person name="Nguyen L."/>
            <person name="Hughes D."/>
            <person name="Osuji N."/>
            <person name="Pu L.-L."/>
            <person name="Puazo M."/>
            <person name="Qu C."/>
            <person name="Quiroz J."/>
            <person name="Raj R."/>
            <person name="Weissenberger G."/>
            <person name="Xin Y."/>
            <person name="Zou X."/>
            <person name="Han Y."/>
            <person name="Worley K."/>
            <person name="Muzny D."/>
            <person name="Gibbs R."/>
        </authorList>
    </citation>
    <scope>NUCLEOTIDE SEQUENCE</scope>
    <source>
        <strain evidence="4">Sampled in the wild</strain>
    </source>
</reference>
<dbReference type="Proteomes" id="UP000792457">
    <property type="component" value="Unassembled WGS sequence"/>
</dbReference>
<evidence type="ECO:0000256" key="2">
    <source>
        <dbReference type="SAM" id="MobiDB-lite"/>
    </source>
</evidence>
<dbReference type="SUPFAM" id="SSF57667">
    <property type="entry name" value="beta-beta-alpha zinc fingers"/>
    <property type="match status" value="1"/>
</dbReference>
<dbReference type="GO" id="GO:0008270">
    <property type="term" value="F:zinc ion binding"/>
    <property type="evidence" value="ECO:0007669"/>
    <property type="project" value="UniProtKB-KW"/>
</dbReference>
<evidence type="ECO:0000313" key="4">
    <source>
        <dbReference type="EMBL" id="KAG8233645.1"/>
    </source>
</evidence>
<evidence type="ECO:0000259" key="3">
    <source>
        <dbReference type="PROSITE" id="PS50157"/>
    </source>
</evidence>
<keyword evidence="5" id="KW-1185">Reference proteome</keyword>
<name>A0A8K0P2Q3_LADFU</name>
<dbReference type="Gene3D" id="3.30.160.60">
    <property type="entry name" value="Classic Zinc Finger"/>
    <property type="match status" value="1"/>
</dbReference>
<dbReference type="AlphaFoldDB" id="A0A8K0P2Q3"/>
<dbReference type="PROSITE" id="PS50157">
    <property type="entry name" value="ZINC_FINGER_C2H2_2"/>
    <property type="match status" value="1"/>
</dbReference>
<keyword evidence="1" id="KW-0862">Zinc</keyword>
<reference evidence="4" key="1">
    <citation type="submission" date="2013-04" db="EMBL/GenBank/DDBJ databases">
        <authorList>
            <person name="Qu J."/>
            <person name="Murali S.C."/>
            <person name="Bandaranaike D."/>
            <person name="Bellair M."/>
            <person name="Blankenburg K."/>
            <person name="Chao H."/>
            <person name="Dinh H."/>
            <person name="Doddapaneni H."/>
            <person name="Downs B."/>
            <person name="Dugan-Rocha S."/>
            <person name="Elkadiri S."/>
            <person name="Gnanaolivu R.D."/>
            <person name="Hernandez B."/>
            <person name="Javaid M."/>
            <person name="Jayaseelan J.C."/>
            <person name="Lee S."/>
            <person name="Li M."/>
            <person name="Ming W."/>
            <person name="Munidasa M."/>
            <person name="Muniz J."/>
            <person name="Nguyen L."/>
            <person name="Ongeri F."/>
            <person name="Osuji N."/>
            <person name="Pu L.-L."/>
            <person name="Puazo M."/>
            <person name="Qu C."/>
            <person name="Quiroz J."/>
            <person name="Raj R."/>
            <person name="Weissenberger G."/>
            <person name="Xin Y."/>
            <person name="Zou X."/>
            <person name="Han Y."/>
            <person name="Richards S."/>
            <person name="Worley K."/>
            <person name="Muzny D."/>
            <person name="Gibbs R."/>
        </authorList>
    </citation>
    <scope>NUCLEOTIDE SEQUENCE</scope>
    <source>
        <strain evidence="4">Sampled in the wild</strain>
    </source>
</reference>
<feature type="compositionally biased region" description="Pro residues" evidence="2">
    <location>
        <begin position="168"/>
        <end position="179"/>
    </location>
</feature>
<evidence type="ECO:0000313" key="5">
    <source>
        <dbReference type="Proteomes" id="UP000792457"/>
    </source>
</evidence>
<dbReference type="PROSITE" id="PS00028">
    <property type="entry name" value="ZINC_FINGER_C2H2_1"/>
    <property type="match status" value="1"/>
</dbReference>
<sequence>MLEPWSSGYPFPQPPCTLSYPVGEETEEEEELQSFLSVEDEGGGAGGGSIVSCGRRPMVGRRRGGDEDEDDPDIMVVVDDEVGGTIGRGFVGAGGAPVGKLSCPRCARQYSVNYTLERHLRYECGVAKQFACPACPKTFRRRYVLSAHQKKAGHFGPAAPLPYRRHPLPPPRPPTHTIQ</sequence>
<dbReference type="EMBL" id="KZ308732">
    <property type="protein sequence ID" value="KAG8233645.1"/>
    <property type="molecule type" value="Genomic_DNA"/>
</dbReference>
<dbReference type="InterPro" id="IPR036236">
    <property type="entry name" value="Znf_C2H2_sf"/>
</dbReference>
<accession>A0A8K0P2Q3</accession>
<dbReference type="OrthoDB" id="6571533at2759"/>
<dbReference type="Pfam" id="PF00096">
    <property type="entry name" value="zf-C2H2"/>
    <property type="match status" value="1"/>
</dbReference>
<feature type="domain" description="C2H2-type" evidence="3">
    <location>
        <begin position="130"/>
        <end position="159"/>
    </location>
</feature>
<organism evidence="4 5">
    <name type="scientific">Ladona fulva</name>
    <name type="common">Scarce chaser dragonfly</name>
    <name type="synonym">Libellula fulva</name>
    <dbReference type="NCBI Taxonomy" id="123851"/>
    <lineage>
        <taxon>Eukaryota</taxon>
        <taxon>Metazoa</taxon>
        <taxon>Ecdysozoa</taxon>
        <taxon>Arthropoda</taxon>
        <taxon>Hexapoda</taxon>
        <taxon>Insecta</taxon>
        <taxon>Pterygota</taxon>
        <taxon>Palaeoptera</taxon>
        <taxon>Odonata</taxon>
        <taxon>Epiprocta</taxon>
        <taxon>Anisoptera</taxon>
        <taxon>Libelluloidea</taxon>
        <taxon>Libellulidae</taxon>
        <taxon>Ladona</taxon>
    </lineage>
</organism>
<feature type="region of interest" description="Disordered" evidence="2">
    <location>
        <begin position="1"/>
        <end position="30"/>
    </location>
</feature>
<protein>
    <recommendedName>
        <fullName evidence="3">C2H2-type domain-containing protein</fullName>
    </recommendedName>
</protein>